<reference evidence="1 2" key="1">
    <citation type="submission" date="2023-04" db="EMBL/GenBank/DDBJ databases">
        <title>Halomonas strains isolated from rhizosphere soil.</title>
        <authorList>
            <person name="Xu L."/>
            <person name="Sun J.-Q."/>
        </authorList>
    </citation>
    <scope>NUCLEOTIDE SEQUENCE [LARGE SCALE GENOMIC DNA]</scope>
    <source>
        <strain evidence="1 2">LN1S58</strain>
    </source>
</reference>
<evidence type="ECO:0000313" key="1">
    <source>
        <dbReference type="EMBL" id="MDI5933097.1"/>
    </source>
</evidence>
<gene>
    <name evidence="1" type="ORF">QLQ84_04770</name>
</gene>
<protein>
    <recommendedName>
        <fullName evidence="3">Phasin domain-containing protein</fullName>
    </recommendedName>
</protein>
<organism evidence="1 2">
    <name type="scientific">Halomonas kalidii</name>
    <dbReference type="NCBI Taxonomy" id="3043293"/>
    <lineage>
        <taxon>Bacteria</taxon>
        <taxon>Pseudomonadati</taxon>
        <taxon>Pseudomonadota</taxon>
        <taxon>Gammaproteobacteria</taxon>
        <taxon>Oceanospirillales</taxon>
        <taxon>Halomonadaceae</taxon>
        <taxon>Halomonas</taxon>
    </lineage>
</organism>
<comment type="caution">
    <text evidence="1">The sequence shown here is derived from an EMBL/GenBank/DDBJ whole genome shotgun (WGS) entry which is preliminary data.</text>
</comment>
<name>A0ABT6VGK1_9GAMM</name>
<proteinExistence type="predicted"/>
<evidence type="ECO:0000313" key="2">
    <source>
        <dbReference type="Proteomes" id="UP001244242"/>
    </source>
</evidence>
<dbReference type="RefSeq" id="WP_282720622.1">
    <property type="nucleotide sequence ID" value="NZ_JASCQO010000020.1"/>
</dbReference>
<keyword evidence="2" id="KW-1185">Reference proteome</keyword>
<accession>A0ABT6VGK1</accession>
<evidence type="ECO:0008006" key="3">
    <source>
        <dbReference type="Google" id="ProtNLM"/>
    </source>
</evidence>
<sequence>MSQRKPTSPTPAMPATEPMLAWWQQQWLQSASPLARMQLAWMESLAEAMQFEAQYLKAMAESGQRMAECFGGDDAPSTPAEMHECYQKLVKDVTDAQMQRLEKATQLSHEFRERVWEEL</sequence>
<dbReference type="Proteomes" id="UP001244242">
    <property type="component" value="Unassembled WGS sequence"/>
</dbReference>
<dbReference type="EMBL" id="JASCQO010000020">
    <property type="protein sequence ID" value="MDI5933097.1"/>
    <property type="molecule type" value="Genomic_DNA"/>
</dbReference>